<dbReference type="EMBL" id="JBDJNQ010000012">
    <property type="protein sequence ID" value="MEN5379907.1"/>
    <property type="molecule type" value="Genomic_DNA"/>
</dbReference>
<feature type="transmembrane region" description="Helical" evidence="1">
    <location>
        <begin position="9"/>
        <end position="27"/>
    </location>
</feature>
<dbReference type="InterPro" id="IPR000727">
    <property type="entry name" value="T_SNARE_dom"/>
</dbReference>
<evidence type="ECO:0000256" key="1">
    <source>
        <dbReference type="SAM" id="Phobius"/>
    </source>
</evidence>
<name>A0ABV0BZ31_9SPHI</name>
<keyword evidence="4" id="KW-1185">Reference proteome</keyword>
<evidence type="ECO:0000259" key="2">
    <source>
        <dbReference type="PROSITE" id="PS50192"/>
    </source>
</evidence>
<protein>
    <submittedName>
        <fullName evidence="3">MlaD family protein</fullName>
    </submittedName>
</protein>
<dbReference type="PROSITE" id="PS50192">
    <property type="entry name" value="T_SNARE"/>
    <property type="match status" value="1"/>
</dbReference>
<dbReference type="Proteomes" id="UP001409291">
    <property type="component" value="Unassembled WGS sequence"/>
</dbReference>
<dbReference type="PANTHER" id="PTHR33371:SF4">
    <property type="entry name" value="INTERMEMBRANE PHOSPHOLIPID TRANSPORT SYSTEM BINDING PROTEIN MLAD"/>
    <property type="match status" value="1"/>
</dbReference>
<gene>
    <name evidence="3" type="ORF">ABE541_21755</name>
</gene>
<reference evidence="3 4" key="1">
    <citation type="submission" date="2024-04" db="EMBL/GenBank/DDBJ databases">
        <title>WGS of bacteria from Torrens River.</title>
        <authorList>
            <person name="Wyrsch E.R."/>
            <person name="Drigo B."/>
        </authorList>
    </citation>
    <scope>NUCLEOTIDE SEQUENCE [LARGE SCALE GENOMIC DNA]</scope>
    <source>
        <strain evidence="3 4">TWI391</strain>
    </source>
</reference>
<evidence type="ECO:0000313" key="3">
    <source>
        <dbReference type="EMBL" id="MEN5379907.1"/>
    </source>
</evidence>
<dbReference type="PANTHER" id="PTHR33371">
    <property type="entry name" value="INTERMEMBRANE PHOSPHOLIPID TRANSPORT SYSTEM BINDING PROTEIN MLAD-RELATED"/>
    <property type="match status" value="1"/>
</dbReference>
<proteinExistence type="predicted"/>
<dbReference type="InterPro" id="IPR003399">
    <property type="entry name" value="Mce/MlaD"/>
</dbReference>
<evidence type="ECO:0000313" key="4">
    <source>
        <dbReference type="Proteomes" id="UP001409291"/>
    </source>
</evidence>
<dbReference type="RefSeq" id="WP_132844635.1">
    <property type="nucleotide sequence ID" value="NZ_JBDJLH010000009.1"/>
</dbReference>
<keyword evidence="1" id="KW-0472">Membrane</keyword>
<sequence>MKISNETKVGILAVIAVTLLFIGYSFLKGNDVFSSDNTYYTSYQAVDGLTASKPVLVNGYQIGRVSKMTLQPNGSILTEFKIKAEYKVPKNTVARIASTDLLGGKAIVFDMGNSTEMAKDGEILASGIQANIMDKVEPIQKRVETITIKLDSVLTVVNSVLDDQFQEDFKQSVHSISTSLKNVELITKDVEGLVGSERKRLTTIISNLEVITNTFKNNSGQITAIMSNLNTVTDKAAKLDFQQTMDKANMAMTDFQTIVDKINKGQGSIGLLINDNKLYDNLNNASESLDHLMKDIKEKPGKYIKLSIFGKKGEQEK</sequence>
<comment type="caution">
    <text evidence="3">The sequence shown here is derived from an EMBL/GenBank/DDBJ whole genome shotgun (WGS) entry which is preliminary data.</text>
</comment>
<organism evidence="3 4">
    <name type="scientific">Sphingobacterium kitahiroshimense</name>
    <dbReference type="NCBI Taxonomy" id="470446"/>
    <lineage>
        <taxon>Bacteria</taxon>
        <taxon>Pseudomonadati</taxon>
        <taxon>Bacteroidota</taxon>
        <taxon>Sphingobacteriia</taxon>
        <taxon>Sphingobacteriales</taxon>
        <taxon>Sphingobacteriaceae</taxon>
        <taxon>Sphingobacterium</taxon>
    </lineage>
</organism>
<keyword evidence="1" id="KW-1133">Transmembrane helix</keyword>
<keyword evidence="1" id="KW-0812">Transmembrane</keyword>
<feature type="domain" description="T-SNARE coiled-coil homology" evidence="2">
    <location>
        <begin position="163"/>
        <end position="225"/>
    </location>
</feature>
<dbReference type="Pfam" id="PF02470">
    <property type="entry name" value="MlaD"/>
    <property type="match status" value="1"/>
</dbReference>
<accession>A0ABV0BZ31</accession>
<dbReference type="InterPro" id="IPR052336">
    <property type="entry name" value="MlaD_Phospholipid_Transporter"/>
</dbReference>